<proteinExistence type="predicted"/>
<evidence type="ECO:0000256" key="1">
    <source>
        <dbReference type="ARBA" id="ARBA00004196"/>
    </source>
</evidence>
<dbReference type="EMBL" id="MFUO01000004">
    <property type="protein sequence ID" value="OGI84274.1"/>
    <property type="molecule type" value="Genomic_DNA"/>
</dbReference>
<evidence type="ECO:0000256" key="6">
    <source>
        <dbReference type="ARBA" id="ARBA00023136"/>
    </source>
</evidence>
<dbReference type="PANTHER" id="PTHR32347">
    <property type="entry name" value="EFFLUX SYSTEM COMPONENT YKNX-RELATED"/>
    <property type="match status" value="1"/>
</dbReference>
<comment type="subcellular location">
    <subcellularLocation>
        <location evidence="1">Cell envelope</location>
    </subcellularLocation>
    <subcellularLocation>
        <location evidence="2">Membrane</location>
    </subcellularLocation>
</comment>
<feature type="domain" description="LcnD-like C-terminal" evidence="8">
    <location>
        <begin position="376"/>
        <end position="452"/>
    </location>
</feature>
<evidence type="ECO:0000256" key="7">
    <source>
        <dbReference type="SAM" id="Phobius"/>
    </source>
</evidence>
<evidence type="ECO:0000313" key="10">
    <source>
        <dbReference type="Proteomes" id="UP000178184"/>
    </source>
</evidence>
<reference evidence="9 10" key="1">
    <citation type="journal article" date="2016" name="Nat. Commun.">
        <title>Thousands of microbial genomes shed light on interconnected biogeochemical processes in an aquifer system.</title>
        <authorList>
            <person name="Anantharaman K."/>
            <person name="Brown C.T."/>
            <person name="Hug L.A."/>
            <person name="Sharon I."/>
            <person name="Castelle C.J."/>
            <person name="Probst A.J."/>
            <person name="Thomas B.C."/>
            <person name="Singh A."/>
            <person name="Wilkins M.J."/>
            <person name="Karaoz U."/>
            <person name="Brodie E.L."/>
            <person name="Williams K.H."/>
            <person name="Hubbard S.S."/>
            <person name="Banfield J.F."/>
        </authorList>
    </citation>
    <scope>NUCLEOTIDE SEQUENCE [LARGE SCALE GENOMIC DNA]</scope>
</reference>
<keyword evidence="5" id="KW-0175">Coiled coil</keyword>
<evidence type="ECO:0000313" key="9">
    <source>
        <dbReference type="EMBL" id="OGI84274.1"/>
    </source>
</evidence>
<dbReference type="STRING" id="1801764.A2903_00150"/>
<feature type="transmembrane region" description="Helical" evidence="7">
    <location>
        <begin position="20"/>
        <end position="38"/>
    </location>
</feature>
<dbReference type="Gene3D" id="2.40.420.20">
    <property type="match status" value="1"/>
</dbReference>
<protein>
    <recommendedName>
        <fullName evidence="8">LcnD-like C-terminal domain-containing protein</fullName>
    </recommendedName>
</protein>
<keyword evidence="3 7" id="KW-0812">Transmembrane</keyword>
<comment type="caution">
    <text evidence="9">The sequence shown here is derived from an EMBL/GenBank/DDBJ whole genome shotgun (WGS) entry which is preliminary data.</text>
</comment>
<evidence type="ECO:0000259" key="8">
    <source>
        <dbReference type="Pfam" id="PF25940"/>
    </source>
</evidence>
<dbReference type="Gene3D" id="2.40.30.170">
    <property type="match status" value="1"/>
</dbReference>
<dbReference type="Proteomes" id="UP000178184">
    <property type="component" value="Unassembled WGS sequence"/>
</dbReference>
<keyword evidence="6 7" id="KW-0472">Membrane</keyword>
<gene>
    <name evidence="9" type="ORF">A2903_00150</name>
</gene>
<dbReference type="GO" id="GO:0030313">
    <property type="term" value="C:cell envelope"/>
    <property type="evidence" value="ECO:0007669"/>
    <property type="project" value="UniProtKB-SubCell"/>
</dbReference>
<evidence type="ECO:0000256" key="5">
    <source>
        <dbReference type="ARBA" id="ARBA00023054"/>
    </source>
</evidence>
<accession>A0A1F6WR32</accession>
<dbReference type="PANTHER" id="PTHR32347:SF23">
    <property type="entry name" value="BLL5650 PROTEIN"/>
    <property type="match status" value="1"/>
</dbReference>
<dbReference type="Gene3D" id="1.10.287.470">
    <property type="entry name" value="Helix hairpin bin"/>
    <property type="match status" value="1"/>
</dbReference>
<dbReference type="InterPro" id="IPR058795">
    <property type="entry name" value="LcnD_C"/>
</dbReference>
<dbReference type="AlphaFoldDB" id="A0A1F6WR32"/>
<sequence length="520" mass="56318">MKEKISTLIKSKWVFLRKNWKWSILGLVILLIIISKIVPNGFNPKTEIVEIAKIQNLQKTVKATGNVTSSVNLELSFNNSGVVSNVNTFLGQYVYKGQVLASLNAGSELGALNQAYGALKSAQAALARTLEGNTSEEVRVAEVTLENAKRAYSSTEKLQNTLVKNARANLYSNSLLAVSNMASSNTTAPTISGTYTADIEDEYNINIYSTGSGQYASYSSLTGQGGSFPVSTNTPIALGDKGLYIQFSTSSTTYNESWKIKIPNTTSVNYNTNLSSLKSAEDTRFSALETAQATIDNAQANLDLKKAKARPSDVLAREADVLTAQGRVQSALGAYEEKIIRAPINGYITRQDLRIGENIESKKIAIVLEERGGLFLEANINEADIDLIKPGQVVSFTVDTLGNNQTFIAEVTHIDGSPTKDGNIVNYKIKANILTGQDQIKIGSTANLSILIQEKENIVVIPNRAIYTNEDGTKYILFVTNEKKAKTKKLPVTVGFTGDGAMTEITSGLTGSEMVLFKTK</sequence>
<evidence type="ECO:0000256" key="4">
    <source>
        <dbReference type="ARBA" id="ARBA00022989"/>
    </source>
</evidence>
<organism evidence="9 10">
    <name type="scientific">Candidatus Nomurabacteria bacterium RIFCSPLOWO2_01_FULL_33_17</name>
    <dbReference type="NCBI Taxonomy" id="1801764"/>
    <lineage>
        <taxon>Bacteria</taxon>
        <taxon>Candidatus Nomuraibacteriota</taxon>
    </lineage>
</organism>
<name>A0A1F6WR32_9BACT</name>
<dbReference type="InterPro" id="IPR050465">
    <property type="entry name" value="UPF0194_transport"/>
</dbReference>
<dbReference type="Gene3D" id="2.40.50.100">
    <property type="match status" value="1"/>
</dbReference>
<evidence type="ECO:0000256" key="3">
    <source>
        <dbReference type="ARBA" id="ARBA00022692"/>
    </source>
</evidence>
<keyword evidence="4 7" id="KW-1133">Transmembrane helix</keyword>
<dbReference type="Pfam" id="PF25940">
    <property type="entry name" value="LcnD_C"/>
    <property type="match status" value="1"/>
</dbReference>
<evidence type="ECO:0000256" key="2">
    <source>
        <dbReference type="ARBA" id="ARBA00004370"/>
    </source>
</evidence>